<sequence length="158" mass="18226">MSTIKKNLVEGTLYYQSVHPSDCGFSTDAFPYFCLETDQRYDTFDGARQALEEGKTLYRWEQVSPLNLLMRLLEGKGAYVFLEGRFEEASEETMTAYFMMEAGKLEAGEKVKTDDGHTRTKQDRMYGCKKIGYGKREDGSVWFEGTTYVDYSYRGPLR</sequence>
<proteinExistence type="predicted"/>
<protein>
    <submittedName>
        <fullName evidence="1">Uncharacterized protein</fullName>
    </submittedName>
</protein>
<evidence type="ECO:0000313" key="2">
    <source>
        <dbReference type="Proteomes" id="UP000176952"/>
    </source>
</evidence>
<gene>
    <name evidence="1" type="ORF">A3F54_02650</name>
</gene>
<name>A0A1G2AYI4_9BACT</name>
<dbReference type="EMBL" id="MHKD01000043">
    <property type="protein sequence ID" value="OGY81499.1"/>
    <property type="molecule type" value="Genomic_DNA"/>
</dbReference>
<comment type="caution">
    <text evidence="1">The sequence shown here is derived from an EMBL/GenBank/DDBJ whole genome shotgun (WGS) entry which is preliminary data.</text>
</comment>
<evidence type="ECO:0000313" key="1">
    <source>
        <dbReference type="EMBL" id="OGY81499.1"/>
    </source>
</evidence>
<reference evidence="1 2" key="1">
    <citation type="journal article" date="2016" name="Nat. Commun.">
        <title>Thousands of microbial genomes shed light on interconnected biogeochemical processes in an aquifer system.</title>
        <authorList>
            <person name="Anantharaman K."/>
            <person name="Brown C.T."/>
            <person name="Hug L.A."/>
            <person name="Sharon I."/>
            <person name="Castelle C.J."/>
            <person name="Probst A.J."/>
            <person name="Thomas B.C."/>
            <person name="Singh A."/>
            <person name="Wilkins M.J."/>
            <person name="Karaoz U."/>
            <person name="Brodie E.L."/>
            <person name="Williams K.H."/>
            <person name="Hubbard S.S."/>
            <person name="Banfield J.F."/>
        </authorList>
    </citation>
    <scope>NUCLEOTIDE SEQUENCE [LARGE SCALE GENOMIC DNA]</scope>
</reference>
<organism evidence="1 2">
    <name type="scientific">Candidatus Kerfeldbacteria bacterium RIFCSPHIGHO2_12_FULL_48_17</name>
    <dbReference type="NCBI Taxonomy" id="1798542"/>
    <lineage>
        <taxon>Bacteria</taxon>
        <taxon>Candidatus Kerfeldiibacteriota</taxon>
    </lineage>
</organism>
<dbReference type="Proteomes" id="UP000176952">
    <property type="component" value="Unassembled WGS sequence"/>
</dbReference>
<dbReference type="AlphaFoldDB" id="A0A1G2AYI4"/>
<accession>A0A1G2AYI4</accession>